<dbReference type="AlphaFoldDB" id="F3QTG9"/>
<dbReference type="InterPro" id="IPR000917">
    <property type="entry name" value="Sulfatase_N"/>
</dbReference>
<dbReference type="GO" id="GO:0005886">
    <property type="term" value="C:plasma membrane"/>
    <property type="evidence" value="ECO:0007669"/>
    <property type="project" value="UniProtKB-SubCell"/>
</dbReference>
<gene>
    <name evidence="11" type="ORF">HMPREF9442_01487</name>
</gene>
<feature type="transmembrane region" description="Helical" evidence="9">
    <location>
        <begin position="125"/>
        <end position="146"/>
    </location>
</feature>
<dbReference type="CDD" id="cd16015">
    <property type="entry name" value="LTA_synthase"/>
    <property type="match status" value="1"/>
</dbReference>
<feature type="binding site" evidence="8">
    <location>
        <position position="480"/>
    </location>
    <ligand>
        <name>Mn(2+)</name>
        <dbReference type="ChEBI" id="CHEBI:29035"/>
    </ligand>
</feature>
<evidence type="ECO:0000313" key="12">
    <source>
        <dbReference type="Proteomes" id="UP000005546"/>
    </source>
</evidence>
<evidence type="ECO:0000256" key="8">
    <source>
        <dbReference type="PIRSR" id="PIRSR005091-3"/>
    </source>
</evidence>
<feature type="binding site" evidence="8">
    <location>
        <position position="313"/>
    </location>
    <ligand>
        <name>Mn(2+)</name>
        <dbReference type="ChEBI" id="CHEBI:29035"/>
    </ligand>
</feature>
<evidence type="ECO:0000256" key="5">
    <source>
        <dbReference type="ARBA" id="ARBA00023136"/>
    </source>
</evidence>
<comment type="subcellular location">
    <subcellularLocation>
        <location evidence="1">Cell membrane</location>
        <topology evidence="1">Multi-pass membrane protein</topology>
    </subcellularLocation>
</comment>
<keyword evidence="5 9" id="KW-0472">Membrane</keyword>
<sequence length="606" mass="68949">MMKQRISYLIKLFLAFLLFFVLQKIVFVYLNAPLPVGDLFQVIVHGLGLDASTTGYLLIFPFLVVWLSIWMRRMKAKVVLRPYFILIAILLSLICVADTSLYTFWKFKLDATIFNYMDAPKQAMASVSTGYVVMRLFWITVFSVLLSWTCIRLTPKTFPVLPINLKMLLHNFTYVLLGGLIFLAIRGGVGRSTMNIGNAYFSENTYMNHAAVNPAFSLMYSWNKSENFAGKYNYLDEHKRAACYAPLYPASTEDCTRQLLRATRPNILIIILEGFGGEYIEELGGAKNVSPNMSRLIREGIFFDNVYANSFRTDRGLVSTLSGHISYPTTSIMKLPAKSRLLPGIARTLQQAGYQTDFLYGGDINFTNMRSYFTTTGYQHLTSDTDFSLQERTSSSWGAHDEYTFDRLYEMLESRPADRLWHTGFLTLSSHEPFEVPYDRLKDKRQNSFAYTDHCLGEFIDRLKQLPVWNNLLVICLPDHGSSPTFNVTSPTFYHIPMLWLGGAIKAPAVIHTLMNQSDMPATLLGQLGLPHQDFKYSRNIFSNSYTYPFAYSTFSDGFMFKDSTGVTIFDNAARKTVYNEPAPDGAREEKGMAILQTSYDQLGEN</sequence>
<keyword evidence="4 9" id="KW-1133">Transmembrane helix</keyword>
<feature type="binding site" evidence="8">
    <location>
        <position position="479"/>
    </location>
    <ligand>
        <name>Mn(2+)</name>
        <dbReference type="ChEBI" id="CHEBI:29035"/>
    </ligand>
</feature>
<keyword evidence="2" id="KW-1003">Cell membrane</keyword>
<keyword evidence="12" id="KW-1185">Reference proteome</keyword>
<evidence type="ECO:0000256" key="2">
    <source>
        <dbReference type="ARBA" id="ARBA00022475"/>
    </source>
</evidence>
<feature type="transmembrane region" description="Helical" evidence="9">
    <location>
        <begin position="83"/>
        <end position="105"/>
    </location>
</feature>
<dbReference type="Gene3D" id="3.40.720.10">
    <property type="entry name" value="Alkaline Phosphatase, subunit A"/>
    <property type="match status" value="1"/>
</dbReference>
<dbReference type="Proteomes" id="UP000005546">
    <property type="component" value="Unassembled WGS sequence"/>
</dbReference>
<comment type="caution">
    <text evidence="11">The sequence shown here is derived from an EMBL/GenBank/DDBJ whole genome shotgun (WGS) entry which is preliminary data.</text>
</comment>
<feature type="domain" description="Sulfatase N-terminal" evidence="10">
    <location>
        <begin position="265"/>
        <end position="529"/>
    </location>
</feature>
<dbReference type="HOGENOM" id="CLU_014653_3_1_10"/>
<dbReference type="PANTHER" id="PTHR47371:SF3">
    <property type="entry name" value="PHOSPHOGLYCEROL TRANSFERASE I"/>
    <property type="match status" value="1"/>
</dbReference>
<evidence type="ECO:0000259" key="10">
    <source>
        <dbReference type="Pfam" id="PF00884"/>
    </source>
</evidence>
<evidence type="ECO:0000256" key="6">
    <source>
        <dbReference type="PIRSR" id="PIRSR005091-1"/>
    </source>
</evidence>
<dbReference type="InterPro" id="IPR012160">
    <property type="entry name" value="LtaS-like"/>
</dbReference>
<reference evidence="11 12" key="1">
    <citation type="submission" date="2011-02" db="EMBL/GenBank/DDBJ databases">
        <authorList>
            <person name="Weinstock G."/>
            <person name="Sodergren E."/>
            <person name="Clifton S."/>
            <person name="Fulton L."/>
            <person name="Fulton B."/>
            <person name="Courtney L."/>
            <person name="Fronick C."/>
            <person name="Harrison M."/>
            <person name="Strong C."/>
            <person name="Farmer C."/>
            <person name="Delahaunty K."/>
            <person name="Markovic C."/>
            <person name="Hall O."/>
            <person name="Minx P."/>
            <person name="Tomlinson C."/>
            <person name="Mitreva M."/>
            <person name="Hou S."/>
            <person name="Chen J."/>
            <person name="Wollam A."/>
            <person name="Pepin K.H."/>
            <person name="Johnson M."/>
            <person name="Bhonagiri V."/>
            <person name="Zhang X."/>
            <person name="Suruliraj S."/>
            <person name="Warren W."/>
            <person name="Chinwalla A."/>
            <person name="Mardis E.R."/>
            <person name="Wilson R.K."/>
        </authorList>
    </citation>
    <scope>NUCLEOTIDE SEQUENCE [LARGE SCALE GENOMIC DNA]</scope>
    <source>
        <strain evidence="11 12">YIT 11841</strain>
    </source>
</reference>
<dbReference type="PANTHER" id="PTHR47371">
    <property type="entry name" value="LIPOTEICHOIC ACID SYNTHASE"/>
    <property type="match status" value="1"/>
</dbReference>
<evidence type="ECO:0000256" key="1">
    <source>
        <dbReference type="ARBA" id="ARBA00004651"/>
    </source>
</evidence>
<keyword evidence="3 9" id="KW-0812">Transmembrane</keyword>
<feature type="transmembrane region" description="Helical" evidence="9">
    <location>
        <begin position="12"/>
        <end position="32"/>
    </location>
</feature>
<dbReference type="STRING" id="762982.HMPREF9442_01487"/>
<evidence type="ECO:0000313" key="11">
    <source>
        <dbReference type="EMBL" id="EGG54694.1"/>
    </source>
</evidence>
<name>F3QTG9_9BACT</name>
<feature type="binding site" evidence="8">
    <location>
        <position position="273"/>
    </location>
    <ligand>
        <name>Mn(2+)</name>
        <dbReference type="ChEBI" id="CHEBI:29035"/>
    </ligand>
</feature>
<dbReference type="Gene3D" id="3.30.1120.80">
    <property type="match status" value="1"/>
</dbReference>
<feature type="transmembrane region" description="Helical" evidence="9">
    <location>
        <begin position="167"/>
        <end position="185"/>
    </location>
</feature>
<dbReference type="SUPFAM" id="SSF53649">
    <property type="entry name" value="Alkaline phosphatase-like"/>
    <property type="match status" value="1"/>
</dbReference>
<evidence type="ECO:0000256" key="4">
    <source>
        <dbReference type="ARBA" id="ARBA00022989"/>
    </source>
</evidence>
<evidence type="ECO:0000256" key="9">
    <source>
        <dbReference type="SAM" id="Phobius"/>
    </source>
</evidence>
<organism evidence="11 12">
    <name type="scientific">Paraprevotella xylaniphila YIT 11841</name>
    <dbReference type="NCBI Taxonomy" id="762982"/>
    <lineage>
        <taxon>Bacteria</taxon>
        <taxon>Pseudomonadati</taxon>
        <taxon>Bacteroidota</taxon>
        <taxon>Bacteroidia</taxon>
        <taxon>Bacteroidales</taxon>
        <taxon>Prevotellaceae</taxon>
        <taxon>Paraprevotella</taxon>
    </lineage>
</organism>
<dbReference type="Pfam" id="PF00884">
    <property type="entry name" value="Sulfatase"/>
    <property type="match status" value="1"/>
</dbReference>
<feature type="active site" evidence="6">
    <location>
        <position position="313"/>
    </location>
</feature>
<keyword evidence="7" id="KW-0479">Metal-binding</keyword>
<dbReference type="EMBL" id="AFBR01000036">
    <property type="protein sequence ID" value="EGG54694.1"/>
    <property type="molecule type" value="Genomic_DNA"/>
</dbReference>
<accession>F3QTG9</accession>
<proteinExistence type="predicted"/>
<evidence type="ECO:0000256" key="7">
    <source>
        <dbReference type="PIRSR" id="PIRSR005091-2"/>
    </source>
</evidence>
<evidence type="ECO:0000256" key="3">
    <source>
        <dbReference type="ARBA" id="ARBA00022692"/>
    </source>
</evidence>
<protein>
    <submittedName>
        <fullName evidence="11">Arylsulfatase</fullName>
    </submittedName>
</protein>
<keyword evidence="7" id="KW-0464">Manganese</keyword>
<dbReference type="GO" id="GO:0046872">
    <property type="term" value="F:metal ion binding"/>
    <property type="evidence" value="ECO:0007669"/>
    <property type="project" value="UniProtKB-KW"/>
</dbReference>
<dbReference type="InterPro" id="IPR050448">
    <property type="entry name" value="OpgB/LTA_synthase_biosynth"/>
</dbReference>
<feature type="binding site" evidence="7">
    <location>
        <position position="431"/>
    </location>
    <ligand>
        <name>substrate</name>
    </ligand>
</feature>
<dbReference type="InterPro" id="IPR017850">
    <property type="entry name" value="Alkaline_phosphatase_core_sf"/>
</dbReference>
<dbReference type="PIRSF" id="PIRSF005091">
    <property type="entry name" value="Mmb_sulf_HI1246"/>
    <property type="match status" value="1"/>
</dbReference>
<feature type="transmembrane region" description="Helical" evidence="9">
    <location>
        <begin position="52"/>
        <end position="71"/>
    </location>
</feature>
<dbReference type="eggNOG" id="COG1368">
    <property type="taxonomic scope" value="Bacteria"/>
</dbReference>